<keyword evidence="2" id="KW-0472">Membrane</keyword>
<sequence length="138" mass="15060">MEVAWISLIVSIVSLVVAVANLLLPVKEWLRYCFHRRWPPPERNDARRPAGIRLDDVVHTESTCSLAREHTSMTRRIEMLEAAIVLAGVNQTLGPPTPSGSVGDRADQHSGELRKSRASKGAGHDGQVDSSSKARSLG</sequence>
<dbReference type="EMBL" id="CM002801">
    <property type="protein sequence ID" value="KZN83737.1"/>
    <property type="molecule type" value="Genomic_DNA"/>
</dbReference>
<proteinExistence type="predicted"/>
<feature type="transmembrane region" description="Helical" evidence="2">
    <location>
        <begin position="6"/>
        <end position="26"/>
    </location>
</feature>
<feature type="compositionally biased region" description="Polar residues" evidence="1">
    <location>
        <begin position="128"/>
        <end position="138"/>
    </location>
</feature>
<protein>
    <submittedName>
        <fullName evidence="3">Uncharacterized protein</fullName>
    </submittedName>
</protein>
<dbReference type="Proteomes" id="UP000076449">
    <property type="component" value="Chromosome IV"/>
</dbReference>
<keyword evidence="2" id="KW-1133">Transmembrane helix</keyword>
<keyword evidence="2" id="KW-0812">Transmembrane</keyword>
<name>A0A167PS92_PENCH</name>
<gene>
    <name evidence="3" type="ORF">EN45_108430</name>
</gene>
<evidence type="ECO:0000256" key="2">
    <source>
        <dbReference type="SAM" id="Phobius"/>
    </source>
</evidence>
<reference evidence="3" key="1">
    <citation type="journal article" date="2014" name="Genome Announc.">
        <title>Complete sequencing and chromosome-scale genome assembly of the industrial progenitor strain P2niaD18 from the penicillin producer Penicillium chrysogenum.</title>
        <authorList>
            <person name="Specht T."/>
            <person name="Dahlmann T.A."/>
            <person name="Zadra I."/>
            <person name="Kurnsteiner H."/>
            <person name="Kuck U."/>
        </authorList>
    </citation>
    <scope>NUCLEOTIDE SEQUENCE [LARGE SCALE GENOMIC DNA]</scope>
    <source>
        <strain evidence="3">P2niaD18</strain>
    </source>
</reference>
<accession>A0A167PS92</accession>
<feature type="region of interest" description="Disordered" evidence="1">
    <location>
        <begin position="91"/>
        <end position="138"/>
    </location>
</feature>
<dbReference type="AlphaFoldDB" id="A0A167PS92"/>
<evidence type="ECO:0000256" key="1">
    <source>
        <dbReference type="SAM" id="MobiDB-lite"/>
    </source>
</evidence>
<evidence type="ECO:0000313" key="3">
    <source>
        <dbReference type="EMBL" id="KZN83737.1"/>
    </source>
</evidence>
<organism evidence="3">
    <name type="scientific">Penicillium chrysogenum</name>
    <name type="common">Penicillium notatum</name>
    <dbReference type="NCBI Taxonomy" id="5076"/>
    <lineage>
        <taxon>Eukaryota</taxon>
        <taxon>Fungi</taxon>
        <taxon>Dikarya</taxon>
        <taxon>Ascomycota</taxon>
        <taxon>Pezizomycotina</taxon>
        <taxon>Eurotiomycetes</taxon>
        <taxon>Eurotiomycetidae</taxon>
        <taxon>Eurotiales</taxon>
        <taxon>Aspergillaceae</taxon>
        <taxon>Penicillium</taxon>
        <taxon>Penicillium chrysogenum species complex</taxon>
    </lineage>
</organism>
<feature type="compositionally biased region" description="Basic and acidic residues" evidence="1">
    <location>
        <begin position="104"/>
        <end position="115"/>
    </location>
</feature>